<comment type="subcellular location">
    <subcellularLocation>
        <location evidence="1">Cell membrane</location>
        <topology evidence="1">Multi-pass membrane protein</topology>
    </subcellularLocation>
</comment>
<evidence type="ECO:0000256" key="1">
    <source>
        <dbReference type="ARBA" id="ARBA00004651"/>
    </source>
</evidence>
<dbReference type="EMBL" id="JAPKNK010000005">
    <property type="protein sequence ID" value="MCX5570367.1"/>
    <property type="molecule type" value="Genomic_DNA"/>
</dbReference>
<feature type="transmembrane region" description="Helical" evidence="6">
    <location>
        <begin position="235"/>
        <end position="256"/>
    </location>
</feature>
<keyword evidence="3 6" id="KW-0812">Transmembrane</keyword>
<feature type="transmembrane region" description="Helical" evidence="6">
    <location>
        <begin position="289"/>
        <end position="308"/>
    </location>
</feature>
<dbReference type="CDD" id="cd06579">
    <property type="entry name" value="TM_PBP1_transp_AraH_like"/>
    <property type="match status" value="1"/>
</dbReference>
<evidence type="ECO:0000256" key="2">
    <source>
        <dbReference type="ARBA" id="ARBA00022475"/>
    </source>
</evidence>
<dbReference type="PANTHER" id="PTHR32196">
    <property type="entry name" value="ABC TRANSPORTER PERMEASE PROTEIN YPHD-RELATED-RELATED"/>
    <property type="match status" value="1"/>
</dbReference>
<organism evidence="7 8">
    <name type="scientific">Kaistia nematophila</name>
    <dbReference type="NCBI Taxonomy" id="2994654"/>
    <lineage>
        <taxon>Bacteria</taxon>
        <taxon>Pseudomonadati</taxon>
        <taxon>Pseudomonadota</taxon>
        <taxon>Alphaproteobacteria</taxon>
        <taxon>Hyphomicrobiales</taxon>
        <taxon>Kaistiaceae</taxon>
        <taxon>Kaistia</taxon>
    </lineage>
</organism>
<keyword evidence="5 6" id="KW-0472">Membrane</keyword>
<keyword evidence="2" id="KW-1003">Cell membrane</keyword>
<evidence type="ECO:0000313" key="8">
    <source>
        <dbReference type="Proteomes" id="UP001144805"/>
    </source>
</evidence>
<evidence type="ECO:0000256" key="5">
    <source>
        <dbReference type="ARBA" id="ARBA00023136"/>
    </source>
</evidence>
<keyword evidence="8" id="KW-1185">Reference proteome</keyword>
<dbReference type="RefSeq" id="WP_266339329.1">
    <property type="nucleotide sequence ID" value="NZ_JAPKNK010000005.1"/>
</dbReference>
<feature type="transmembrane region" description="Helical" evidence="6">
    <location>
        <begin position="139"/>
        <end position="161"/>
    </location>
</feature>
<dbReference type="GO" id="GO:0005886">
    <property type="term" value="C:plasma membrane"/>
    <property type="evidence" value="ECO:0007669"/>
    <property type="project" value="UniProtKB-SubCell"/>
</dbReference>
<sequence>MTQSALALLGQQKVLNSLRTLGLALAILLIAAIVQSQRSAFLSPENMLTLVRSMVALGMVAFAQMLVILLGEIDLSVGAVYGLAGTVTATLWLGGGSLPFTTSLLVALAAGLGVALLTGLLNGFLTVRAGLPSFITTLGMLNVADGLSLLISNATTFTPAYNDPLPPEWELSFFHGLGGALMAYNIPVETLWLVGAFILFWILRHRTVFGFRLMAMGGNAEAARVARLPLKKYKYVVFILSALMAGLAGILDFSYVGSVGPTQSSSLSFQVIAAVVIGGASLNGGRGTILGTLLGVILLALLNNGLALLGVSSFVQLLFIGLVTIGAVWLDLVSQKLIRSAGQRSVRSGAGASA</sequence>
<reference evidence="7" key="1">
    <citation type="submission" date="2022-11" db="EMBL/GenBank/DDBJ databases">
        <title>Biodiversity and phylogenetic relationships of bacteria.</title>
        <authorList>
            <person name="Machado R.A.R."/>
            <person name="Bhat A."/>
            <person name="Loulou A."/>
            <person name="Kallel S."/>
        </authorList>
    </citation>
    <scope>NUCLEOTIDE SEQUENCE</scope>
    <source>
        <strain evidence="7">K-TC2</strain>
    </source>
</reference>
<evidence type="ECO:0000256" key="6">
    <source>
        <dbReference type="SAM" id="Phobius"/>
    </source>
</evidence>
<feature type="transmembrane region" description="Helical" evidence="6">
    <location>
        <begin position="262"/>
        <end position="282"/>
    </location>
</feature>
<protein>
    <submittedName>
        <fullName evidence="7">ABC transporter permease</fullName>
    </submittedName>
</protein>
<dbReference type="InterPro" id="IPR001851">
    <property type="entry name" value="ABC_transp_permease"/>
</dbReference>
<proteinExistence type="predicted"/>
<feature type="transmembrane region" description="Helical" evidence="6">
    <location>
        <begin position="104"/>
        <end position="127"/>
    </location>
</feature>
<evidence type="ECO:0000256" key="3">
    <source>
        <dbReference type="ARBA" id="ARBA00022692"/>
    </source>
</evidence>
<gene>
    <name evidence="7" type="ORF">OSH07_14260</name>
</gene>
<feature type="transmembrane region" description="Helical" evidence="6">
    <location>
        <begin position="52"/>
        <end position="71"/>
    </location>
</feature>
<feature type="transmembrane region" description="Helical" evidence="6">
    <location>
        <begin position="181"/>
        <end position="203"/>
    </location>
</feature>
<accession>A0A9X3E413</accession>
<comment type="caution">
    <text evidence="7">The sequence shown here is derived from an EMBL/GenBank/DDBJ whole genome shotgun (WGS) entry which is preliminary data.</text>
</comment>
<feature type="transmembrane region" description="Helical" evidence="6">
    <location>
        <begin position="314"/>
        <end position="334"/>
    </location>
</feature>
<dbReference type="AlphaFoldDB" id="A0A9X3E413"/>
<feature type="transmembrane region" description="Helical" evidence="6">
    <location>
        <begin position="78"/>
        <end position="98"/>
    </location>
</feature>
<name>A0A9X3E413_9HYPH</name>
<dbReference type="PANTHER" id="PTHR32196:SF72">
    <property type="entry name" value="RIBOSE IMPORT PERMEASE PROTEIN RBSC"/>
    <property type="match status" value="1"/>
</dbReference>
<evidence type="ECO:0000256" key="4">
    <source>
        <dbReference type="ARBA" id="ARBA00022989"/>
    </source>
</evidence>
<evidence type="ECO:0000313" key="7">
    <source>
        <dbReference type="EMBL" id="MCX5570367.1"/>
    </source>
</evidence>
<dbReference type="GO" id="GO:0022857">
    <property type="term" value="F:transmembrane transporter activity"/>
    <property type="evidence" value="ECO:0007669"/>
    <property type="project" value="InterPro"/>
</dbReference>
<dbReference type="Proteomes" id="UP001144805">
    <property type="component" value="Unassembled WGS sequence"/>
</dbReference>
<dbReference type="Pfam" id="PF02653">
    <property type="entry name" value="BPD_transp_2"/>
    <property type="match status" value="1"/>
</dbReference>
<keyword evidence="4 6" id="KW-1133">Transmembrane helix</keyword>